<dbReference type="EMBL" id="AZAC01000067">
    <property type="protein sequence ID" value="KIX11139.1"/>
    <property type="molecule type" value="Genomic_DNA"/>
</dbReference>
<dbReference type="InterPro" id="IPR010065">
    <property type="entry name" value="AA_ABC_transptr_permease_3TM"/>
</dbReference>
<evidence type="ECO:0000256" key="4">
    <source>
        <dbReference type="ARBA" id="ARBA00022448"/>
    </source>
</evidence>
<dbReference type="STRING" id="1429043.X474_25900"/>
<dbReference type="InParanoid" id="A0A0D2IYN4"/>
<feature type="transmembrane region" description="Helical" evidence="10">
    <location>
        <begin position="12"/>
        <end position="31"/>
    </location>
</feature>
<proteinExistence type="inferred from homology"/>
<dbReference type="PATRIC" id="fig|1429043.3.peg.5470"/>
<dbReference type="Pfam" id="PF00528">
    <property type="entry name" value="BPD_transp_1"/>
    <property type="match status" value="1"/>
</dbReference>
<evidence type="ECO:0000256" key="2">
    <source>
        <dbReference type="ARBA" id="ARBA00004429"/>
    </source>
</evidence>
<protein>
    <submittedName>
        <fullName evidence="12">Amino acid ABC transporter permease</fullName>
    </submittedName>
</protein>
<dbReference type="Gene3D" id="1.10.3720.10">
    <property type="entry name" value="MetI-like"/>
    <property type="match status" value="1"/>
</dbReference>
<evidence type="ECO:0000256" key="3">
    <source>
        <dbReference type="ARBA" id="ARBA00010072"/>
    </source>
</evidence>
<dbReference type="PROSITE" id="PS50928">
    <property type="entry name" value="ABC_TM1"/>
    <property type="match status" value="1"/>
</dbReference>
<evidence type="ECO:0000256" key="7">
    <source>
        <dbReference type="ARBA" id="ARBA00022970"/>
    </source>
</evidence>
<dbReference type="GO" id="GO:0043190">
    <property type="term" value="C:ATP-binding cassette (ABC) transporter complex"/>
    <property type="evidence" value="ECO:0007669"/>
    <property type="project" value="InterPro"/>
</dbReference>
<dbReference type="CDD" id="cd06261">
    <property type="entry name" value="TM_PBP2"/>
    <property type="match status" value="1"/>
</dbReference>
<keyword evidence="13" id="KW-1185">Reference proteome</keyword>
<comment type="subcellular location">
    <subcellularLocation>
        <location evidence="2">Cell inner membrane</location>
        <topology evidence="2">Multi-pass membrane protein</topology>
    </subcellularLocation>
    <subcellularLocation>
        <location evidence="10">Cell membrane</location>
        <topology evidence="10">Multi-pass membrane protein</topology>
    </subcellularLocation>
</comment>
<evidence type="ECO:0000256" key="6">
    <source>
        <dbReference type="ARBA" id="ARBA00022692"/>
    </source>
</evidence>
<feature type="domain" description="ABC transmembrane type-1" evidence="11">
    <location>
        <begin position="69"/>
        <end position="285"/>
    </location>
</feature>
<keyword evidence="4 10" id="KW-0813">Transport</keyword>
<keyword evidence="7" id="KW-0029">Amino-acid transport</keyword>
<dbReference type="GO" id="GO:0006865">
    <property type="term" value="P:amino acid transport"/>
    <property type="evidence" value="ECO:0007669"/>
    <property type="project" value="UniProtKB-KW"/>
</dbReference>
<gene>
    <name evidence="12" type="ORF">X474_25900</name>
</gene>
<comment type="caution">
    <text evidence="12">The sequence shown here is derived from an EMBL/GenBank/DDBJ whole genome shotgun (WGS) entry which is preliminary data.</text>
</comment>
<reference evidence="12 13" key="1">
    <citation type="submission" date="2013-11" db="EMBL/GenBank/DDBJ databases">
        <title>Metagenomic analysis of a methanogenic consortium involved in long chain n-alkane degradation.</title>
        <authorList>
            <person name="Davidova I.A."/>
            <person name="Callaghan A.V."/>
            <person name="Wawrik B."/>
            <person name="Pruitt S."/>
            <person name="Marks C."/>
            <person name="Duncan K.E."/>
            <person name="Suflita J.M."/>
        </authorList>
    </citation>
    <scope>NUCLEOTIDE SEQUENCE [LARGE SCALE GENOMIC DNA]</scope>
    <source>
        <strain evidence="12 13">SPR</strain>
    </source>
</reference>
<dbReference type="Proteomes" id="UP000032233">
    <property type="component" value="Unassembled WGS sequence"/>
</dbReference>
<name>A0A0D2IYN4_9BACT</name>
<dbReference type="PANTHER" id="PTHR30614">
    <property type="entry name" value="MEMBRANE COMPONENT OF AMINO ACID ABC TRANSPORTER"/>
    <property type="match status" value="1"/>
</dbReference>
<evidence type="ECO:0000256" key="10">
    <source>
        <dbReference type="RuleBase" id="RU363032"/>
    </source>
</evidence>
<keyword evidence="5" id="KW-1003">Cell membrane</keyword>
<evidence type="ECO:0000259" key="11">
    <source>
        <dbReference type="PROSITE" id="PS50928"/>
    </source>
</evidence>
<organism evidence="12 13">
    <name type="scientific">Dethiosulfatarculus sandiegensis</name>
    <dbReference type="NCBI Taxonomy" id="1429043"/>
    <lineage>
        <taxon>Bacteria</taxon>
        <taxon>Pseudomonadati</taxon>
        <taxon>Thermodesulfobacteriota</taxon>
        <taxon>Desulfarculia</taxon>
        <taxon>Desulfarculales</taxon>
        <taxon>Desulfarculaceae</taxon>
        <taxon>Dethiosulfatarculus</taxon>
    </lineage>
</organism>
<evidence type="ECO:0000256" key="5">
    <source>
        <dbReference type="ARBA" id="ARBA00022475"/>
    </source>
</evidence>
<keyword evidence="6 10" id="KW-0812">Transmembrane</keyword>
<feature type="transmembrane region" description="Helical" evidence="10">
    <location>
        <begin position="115"/>
        <end position="133"/>
    </location>
</feature>
<evidence type="ECO:0000256" key="1">
    <source>
        <dbReference type="ARBA" id="ARBA00003159"/>
    </source>
</evidence>
<comment type="function">
    <text evidence="1">Part of the binding-protein-dependent transport system for glutamine; probably responsible for the translocation of the substrate across the membrane.</text>
</comment>
<dbReference type="AlphaFoldDB" id="A0A0D2IYN4"/>
<dbReference type="GO" id="GO:0022857">
    <property type="term" value="F:transmembrane transporter activity"/>
    <property type="evidence" value="ECO:0007669"/>
    <property type="project" value="InterPro"/>
</dbReference>
<sequence length="297" mass="33332">MRITLLKLPKTSFLDLAILASVATGLAYLAHRVAVGMGYDWDWAIIPQYFIRFDDETQSYVPNLLLNGLLTTIRLSVWSTLLATILGLVMGLSRLSRGLFHRLMGWSYVESVRNLPPLVLVFIIYYFLSEQLLPTLHISNAMDAAPGWVREMVTILFAKPQALPAFLSAVFTLALYEGAYITEIIRAGIQSVEKGQWEAAYALGLSSRQRMQHVILPQAMRRILPPLGGQFISTIKDSAIVSIISIQELTFQGMELMSATYLTFEVWITVFLLYLSLTLTCSLAVNRLEKRMAGPDH</sequence>
<accession>A0A0D2IYN4</accession>
<dbReference type="InterPro" id="IPR043429">
    <property type="entry name" value="ArtM/GltK/GlnP/TcyL/YhdX-like"/>
</dbReference>
<keyword evidence="9 10" id="KW-0472">Membrane</keyword>
<evidence type="ECO:0000256" key="8">
    <source>
        <dbReference type="ARBA" id="ARBA00022989"/>
    </source>
</evidence>
<dbReference type="SUPFAM" id="SSF161098">
    <property type="entry name" value="MetI-like"/>
    <property type="match status" value="1"/>
</dbReference>
<dbReference type="NCBIfam" id="TIGR01726">
    <property type="entry name" value="HEQRo_perm_3TM"/>
    <property type="match status" value="1"/>
</dbReference>
<feature type="transmembrane region" description="Helical" evidence="10">
    <location>
        <begin position="75"/>
        <end position="95"/>
    </location>
</feature>
<evidence type="ECO:0000313" key="12">
    <source>
        <dbReference type="EMBL" id="KIX11139.1"/>
    </source>
</evidence>
<evidence type="ECO:0000313" key="13">
    <source>
        <dbReference type="Proteomes" id="UP000032233"/>
    </source>
</evidence>
<keyword evidence="8 10" id="KW-1133">Transmembrane helix</keyword>
<evidence type="ECO:0000256" key="9">
    <source>
        <dbReference type="ARBA" id="ARBA00023136"/>
    </source>
</evidence>
<comment type="similarity">
    <text evidence="3">Belongs to the binding-protein-dependent transport system permease family. HisMQ subfamily.</text>
</comment>
<feature type="transmembrane region" description="Helical" evidence="10">
    <location>
        <begin position="266"/>
        <end position="285"/>
    </location>
</feature>
<dbReference type="InterPro" id="IPR035906">
    <property type="entry name" value="MetI-like_sf"/>
</dbReference>
<dbReference type="InterPro" id="IPR000515">
    <property type="entry name" value="MetI-like"/>
</dbReference>
<dbReference type="PANTHER" id="PTHR30614:SF20">
    <property type="entry name" value="GLUTAMINE TRANSPORT SYSTEM PERMEASE PROTEIN GLNP"/>
    <property type="match status" value="1"/>
</dbReference>